<proteinExistence type="predicted"/>
<dbReference type="AlphaFoldDB" id="A0A291MYL4"/>
<feature type="signal peptide" evidence="1">
    <location>
        <begin position="1"/>
        <end position="30"/>
    </location>
</feature>
<dbReference type="Gene3D" id="3.40.1260.10">
    <property type="entry name" value="DsrEFH-like"/>
    <property type="match status" value="1"/>
</dbReference>
<feature type="chain" id="PRO_5013104164" evidence="1">
    <location>
        <begin position="31"/>
        <end position="262"/>
    </location>
</feature>
<protein>
    <submittedName>
        <fullName evidence="2">Transcriptional initiation protein Tat</fullName>
    </submittedName>
</protein>
<keyword evidence="1" id="KW-0732">Signal</keyword>
<dbReference type="InterPro" id="IPR006311">
    <property type="entry name" value="TAT_signal"/>
</dbReference>
<gene>
    <name evidence="2" type="ORF">A6768_08420</name>
</gene>
<organism evidence="2 3">
    <name type="scientific">Sphingobium yanoikuyae</name>
    <name type="common">Sphingomonas yanoikuyae</name>
    <dbReference type="NCBI Taxonomy" id="13690"/>
    <lineage>
        <taxon>Bacteria</taxon>
        <taxon>Pseudomonadati</taxon>
        <taxon>Pseudomonadota</taxon>
        <taxon>Alphaproteobacteria</taxon>
        <taxon>Sphingomonadales</taxon>
        <taxon>Sphingomonadaceae</taxon>
        <taxon>Sphingobium</taxon>
    </lineage>
</organism>
<evidence type="ECO:0000313" key="3">
    <source>
        <dbReference type="Proteomes" id="UP000219422"/>
    </source>
</evidence>
<accession>A0A291MYL4</accession>
<reference evidence="2 3" key="1">
    <citation type="submission" date="2017-10" db="EMBL/GenBank/DDBJ databases">
        <title>Sphingobium yanoikuyae S72.</title>
        <authorList>
            <person name="Sanchez E."/>
            <person name="Bustos P."/>
            <person name="Mendoza P."/>
            <person name="Guo X."/>
            <person name="Mendoza A."/>
        </authorList>
    </citation>
    <scope>NUCLEOTIDE SEQUENCE [LARGE SCALE GENOMIC DNA]</scope>
    <source>
        <strain evidence="2 3">S72</strain>
    </source>
</reference>
<evidence type="ECO:0000313" key="2">
    <source>
        <dbReference type="EMBL" id="ATI80025.1"/>
    </source>
</evidence>
<dbReference type="PROSITE" id="PS51318">
    <property type="entry name" value="TAT"/>
    <property type="match status" value="1"/>
</dbReference>
<dbReference type="GeneID" id="57776858"/>
<dbReference type="EMBL" id="CP023741">
    <property type="protein sequence ID" value="ATI80025.1"/>
    <property type="molecule type" value="Genomic_DNA"/>
</dbReference>
<sequence length="262" mass="27890">MIDQPLNRRRAFAMLGGAAALLAVPGAVFAQAGGNGASSALPSGSGALAELSRRLRAAPRRRSFDTVPFMIDRRELWDHEASDLLLSYRGDRKQMWESSDINAPWLNLMREAVNGQVFAHGHPDFLPVAAVHGTAHLALFNQAMWERYGLAANAGGQISRNVFVAGRAGTSPADDRQKVDGFYGAGNNNIASLQRRGAVMVACHDSIHAIARGIVSKAGAGSPDQIAADLTNNLIDDVVLVPSVVAYIVELQEAGFTYAKAS</sequence>
<dbReference type="Proteomes" id="UP000219422">
    <property type="component" value="Chromosome"/>
</dbReference>
<dbReference type="InterPro" id="IPR027396">
    <property type="entry name" value="DsrEFH-like"/>
</dbReference>
<evidence type="ECO:0000256" key="1">
    <source>
        <dbReference type="SAM" id="SignalP"/>
    </source>
</evidence>
<dbReference type="RefSeq" id="WP_097383277.1">
    <property type="nucleotide sequence ID" value="NZ_CP023741.1"/>
</dbReference>
<dbReference type="KEGG" id="sya:A6768_08420"/>
<name>A0A291MYL4_SPHYA</name>